<dbReference type="NCBIfam" id="TIGR04183">
    <property type="entry name" value="Por_Secre_tail"/>
    <property type="match status" value="1"/>
</dbReference>
<keyword evidence="1" id="KW-0732">Signal</keyword>
<proteinExistence type="predicted"/>
<feature type="domain" description="Secretion system C-terminal sorting" evidence="2">
    <location>
        <begin position="496"/>
        <end position="561"/>
    </location>
</feature>
<name>A0A0N0ZXV9_CHRID</name>
<dbReference type="Pfam" id="PF18962">
    <property type="entry name" value="Por_Secre_tail"/>
    <property type="match status" value="1"/>
</dbReference>
<gene>
    <name evidence="3" type="ORF">AOB46_04480</name>
</gene>
<evidence type="ECO:0000313" key="3">
    <source>
        <dbReference type="EMBL" id="KPE52146.1"/>
    </source>
</evidence>
<comment type="caution">
    <text evidence="3">The sequence shown here is derived from an EMBL/GenBank/DDBJ whole genome shotgun (WGS) entry which is preliminary data.</text>
</comment>
<evidence type="ECO:0000256" key="1">
    <source>
        <dbReference type="ARBA" id="ARBA00022729"/>
    </source>
</evidence>
<evidence type="ECO:0000259" key="2">
    <source>
        <dbReference type="Pfam" id="PF18962"/>
    </source>
</evidence>
<evidence type="ECO:0000313" key="4">
    <source>
        <dbReference type="Proteomes" id="UP000037953"/>
    </source>
</evidence>
<dbReference type="PATRIC" id="fig|253.9.peg.2186"/>
<sequence>MAIPLMLFSQGENDNWYFGGYAGINFSGSTPVALHDSQMFVAGAATASVSDSSGKLLFYTDGESVWNREHQVMDNGDNLNQYSSWQICIAKHPSNPNLYYIFSSGIPVSGVGKVIRYSVVDISQGSLGQNGLPLGSVLPNFKTVPILNGPSEFTSSKAATIVPHANGTAFWVLFTEDRTLYSYLLDSTGLVNNTPVISNLNIGNVNPSFFSHYSYLKASPRLSCSEFSNYLSFTSVGNNSYNESRVYSFDDSTGKITSDYELVIASLNPFLTEFNSTSSILYMAGYEPGVGALYAINLAASTNSNIVYSSVYPINNTSIPSTSVEGMQRNKYGDIYIQYGYNYSASKILNPDVYGGATLDLYNIYLHPGVGRSFPQLVPSLARSYGGTCIPDKTLLSPEQNMSYTYQVSNTITAKDNYSIDAGKNITMKAGNSITLLPGVDIQAGSRYLGMIEGCETPCGAAEKKNKSEKKSMFLDLRKKDASKTGTEVKDTSINIYPNPASDILHIKTQAKINEVEVYDRSGKRINVSVNNDKVNVKELPAGSYLIRITTEKNTVSKQFIKK</sequence>
<accession>A0A0N0ZXV9</accession>
<protein>
    <recommendedName>
        <fullName evidence="2">Secretion system C-terminal sorting domain-containing protein</fullName>
    </recommendedName>
</protein>
<reference evidence="4" key="2">
    <citation type="submission" date="2015-09" db="EMBL/GenBank/DDBJ databases">
        <title>Draft genome sequence of a multidrug-resistant Chryseobacterium indologenes isolate from Malaysia.</title>
        <authorList>
            <person name="Yu C.Y."/>
            <person name="Ang G.Y."/>
            <person name="Chan K.-G."/>
        </authorList>
    </citation>
    <scope>NUCLEOTIDE SEQUENCE [LARGE SCALE GENOMIC DNA]</scope>
    <source>
        <strain evidence="4">CI_885</strain>
    </source>
</reference>
<dbReference type="Proteomes" id="UP000037953">
    <property type="component" value="Unassembled WGS sequence"/>
</dbReference>
<dbReference type="InterPro" id="IPR055015">
    <property type="entry name" value="GCX_COOH"/>
</dbReference>
<organism evidence="3 4">
    <name type="scientific">Chryseobacterium indologenes</name>
    <name type="common">Flavobacterium indologenes</name>
    <dbReference type="NCBI Taxonomy" id="253"/>
    <lineage>
        <taxon>Bacteria</taxon>
        <taxon>Pseudomonadati</taxon>
        <taxon>Bacteroidota</taxon>
        <taxon>Flavobacteriia</taxon>
        <taxon>Flavobacteriales</taxon>
        <taxon>Weeksellaceae</taxon>
        <taxon>Chryseobacterium group</taxon>
        <taxon>Chryseobacterium</taxon>
    </lineage>
</organism>
<dbReference type="AlphaFoldDB" id="A0A0N0ZXV9"/>
<reference evidence="3 4" key="1">
    <citation type="journal article" date="2015" name="Genom Data">
        <title>Draft genome sequence of a multidrug-resistant Chryseobacterium indologenes isolate from Malaysia.</title>
        <authorList>
            <person name="Yu C.Y."/>
            <person name="Ang G.Y."/>
            <person name="Cheng H.J."/>
            <person name="Cheong Y.M."/>
            <person name="Yin W.F."/>
            <person name="Chan K.G."/>
        </authorList>
    </citation>
    <scope>NUCLEOTIDE SEQUENCE [LARGE SCALE GENOMIC DNA]</scope>
    <source>
        <strain evidence="3 4">CI_885</strain>
    </source>
</reference>
<dbReference type="NCBIfam" id="NF045639">
    <property type="entry name" value="GCX_COOH"/>
    <property type="match status" value="1"/>
</dbReference>
<dbReference type="InterPro" id="IPR026444">
    <property type="entry name" value="Secre_tail"/>
</dbReference>
<dbReference type="EMBL" id="LJOD01000002">
    <property type="protein sequence ID" value="KPE52146.1"/>
    <property type="molecule type" value="Genomic_DNA"/>
</dbReference>